<dbReference type="HOGENOM" id="CLU_126929_0_0_6"/>
<dbReference type="FunFam" id="3.30.2320.80:FF:000001">
    <property type="entry name" value="Hydrogenase maturation factor HypA"/>
    <property type="match status" value="1"/>
</dbReference>
<sequence length="114" mass="12826">MHEITLCQNAVEIMQQFGRQNNARRITAVWMEIGAFSCVEPEAVQFCFELACRETLAEGCELHLHTPAAESWCYTCQQDITLLSPGVLLCPHCGGRDVRVVADDGMKIKRIEIE</sequence>
<dbReference type="NCBIfam" id="TIGR00100">
    <property type="entry name" value="hypA"/>
    <property type="match status" value="1"/>
</dbReference>
<dbReference type="Proteomes" id="UP000007257">
    <property type="component" value="Chromosome"/>
</dbReference>
<reference evidence="7 9" key="3">
    <citation type="submission" date="2024-09" db="EMBL/GenBank/DDBJ databases">
        <title>Genomes of Rahnella.</title>
        <authorList>
            <person name="Mnguni F.C."/>
            <person name="Shin G.Y."/>
            <person name="Coutinho T."/>
        </authorList>
    </citation>
    <scope>NUCLEOTIDE SEQUENCE [LARGE SCALE GENOMIC DNA]</scope>
    <source>
        <strain evidence="7 9">20WA0057</strain>
    </source>
</reference>
<dbReference type="GO" id="GO:0051604">
    <property type="term" value="P:protein maturation"/>
    <property type="evidence" value="ECO:0007669"/>
    <property type="project" value="InterPro"/>
</dbReference>
<dbReference type="eggNOG" id="COG0375">
    <property type="taxonomic scope" value="Bacteria"/>
</dbReference>
<evidence type="ECO:0000313" key="6">
    <source>
        <dbReference type="EMBL" id="ADW72783.1"/>
    </source>
</evidence>
<dbReference type="EMBL" id="CP002505">
    <property type="protein sequence ID" value="ADW72783.1"/>
    <property type="molecule type" value="Genomic_DNA"/>
</dbReference>
<dbReference type="RefSeq" id="WP_013574488.1">
    <property type="nucleotide sequence ID" value="NC_015061.1"/>
</dbReference>
<comment type="function">
    <text evidence="5">Involved in the maturation of [NiFe] hydrogenases. Required for nickel insertion into the metal center of the hydrogenase.</text>
</comment>
<keyword evidence="2 5" id="KW-0533">Nickel</keyword>
<feature type="binding site" evidence="5">
    <location>
        <position position="93"/>
    </location>
    <ligand>
        <name>Zn(2+)</name>
        <dbReference type="ChEBI" id="CHEBI:29105"/>
    </ligand>
</feature>
<dbReference type="PIRSF" id="PIRSF004761">
    <property type="entry name" value="Hydrgn_mat_HypA"/>
    <property type="match status" value="1"/>
</dbReference>
<protein>
    <recommendedName>
        <fullName evidence="5">Hydrogenase maturation factor HypA</fullName>
    </recommendedName>
</protein>
<evidence type="ECO:0000256" key="3">
    <source>
        <dbReference type="ARBA" id="ARBA00022723"/>
    </source>
</evidence>
<gene>
    <name evidence="5 7" type="primary">hypA</name>
    <name evidence="6" type="ordered locus">Rahaq_1160</name>
    <name evidence="7" type="ORF">ACFPK4_08280</name>
</gene>
<proteinExistence type="inferred from homology"/>
<evidence type="ECO:0000313" key="8">
    <source>
        <dbReference type="Proteomes" id="UP000007257"/>
    </source>
</evidence>
<feature type="binding site" evidence="5">
    <location>
        <position position="76"/>
    </location>
    <ligand>
        <name>Zn(2+)</name>
        <dbReference type="ChEBI" id="CHEBI:29105"/>
    </ligand>
</feature>
<reference evidence="8" key="1">
    <citation type="submission" date="2011-01" db="EMBL/GenBank/DDBJ databases">
        <title>Complete sequence of chromosome of Rahnella sp. Y9602.</title>
        <authorList>
            <consortium name="US DOE Joint Genome Institute"/>
            <person name="Lucas S."/>
            <person name="Copeland A."/>
            <person name="Lapidus A."/>
            <person name="Cheng J.-F."/>
            <person name="Goodwin L."/>
            <person name="Pitluck S."/>
            <person name="Lu M."/>
            <person name="Detter J.C."/>
            <person name="Han C."/>
            <person name="Tapia R."/>
            <person name="Land M."/>
            <person name="Hauser L."/>
            <person name="Kyrpides N."/>
            <person name="Ivanova N."/>
            <person name="Ovchinnikova G."/>
            <person name="Pagani I."/>
            <person name="Sobecky P.A."/>
            <person name="Martinez R.J."/>
            <person name="Woyke T."/>
        </authorList>
    </citation>
    <scope>NUCLEOTIDE SEQUENCE [LARGE SCALE GENOMIC DNA]</scope>
    <source>
        <strain evidence="8">Y9602</strain>
    </source>
</reference>
<accession>A0A0H3F7D6</accession>
<dbReference type="NCBIfam" id="NF002979">
    <property type="entry name" value="PRK03681.1"/>
    <property type="match status" value="1"/>
</dbReference>
<dbReference type="PANTHER" id="PTHR34535">
    <property type="entry name" value="HYDROGENASE MATURATION FACTOR HYPA"/>
    <property type="match status" value="1"/>
</dbReference>
<feature type="binding site" evidence="5">
    <location>
        <position position="2"/>
    </location>
    <ligand>
        <name>Ni(2+)</name>
        <dbReference type="ChEBI" id="CHEBI:49786"/>
    </ligand>
</feature>
<evidence type="ECO:0000313" key="7">
    <source>
        <dbReference type="EMBL" id="MFD3223530.1"/>
    </source>
</evidence>
<dbReference type="PROSITE" id="PS01249">
    <property type="entry name" value="HYPA"/>
    <property type="match status" value="1"/>
</dbReference>
<dbReference type="HAMAP" id="MF_00213">
    <property type="entry name" value="HypA_HybF"/>
    <property type="match status" value="1"/>
</dbReference>
<dbReference type="GO" id="GO:0008270">
    <property type="term" value="F:zinc ion binding"/>
    <property type="evidence" value="ECO:0007669"/>
    <property type="project" value="UniProtKB-UniRule"/>
</dbReference>
<keyword evidence="4 5" id="KW-0862">Zinc</keyword>
<dbReference type="Gene3D" id="3.30.2320.80">
    <property type="match status" value="1"/>
</dbReference>
<dbReference type="Proteomes" id="UP001598201">
    <property type="component" value="Unassembled WGS sequence"/>
</dbReference>
<dbReference type="InterPro" id="IPR000688">
    <property type="entry name" value="HypA/HybF"/>
</dbReference>
<dbReference type="InterPro" id="IPR020538">
    <property type="entry name" value="Hydgase_Ni_incorp_HypA/HybF_CS"/>
</dbReference>
<feature type="binding site" evidence="5">
    <location>
        <position position="73"/>
    </location>
    <ligand>
        <name>Zn(2+)</name>
        <dbReference type="ChEBI" id="CHEBI:29105"/>
    </ligand>
</feature>
<evidence type="ECO:0000256" key="4">
    <source>
        <dbReference type="ARBA" id="ARBA00022833"/>
    </source>
</evidence>
<evidence type="ECO:0000256" key="2">
    <source>
        <dbReference type="ARBA" id="ARBA00022596"/>
    </source>
</evidence>
<feature type="binding site" evidence="5">
    <location>
        <position position="90"/>
    </location>
    <ligand>
        <name>Zn(2+)</name>
        <dbReference type="ChEBI" id="CHEBI:29105"/>
    </ligand>
</feature>
<evidence type="ECO:0000313" key="9">
    <source>
        <dbReference type="Proteomes" id="UP001598201"/>
    </source>
</evidence>
<dbReference type="GeneID" id="95418129"/>
<dbReference type="GO" id="GO:0016530">
    <property type="term" value="F:metallochaperone activity"/>
    <property type="evidence" value="ECO:0007669"/>
    <property type="project" value="UniProtKB-ARBA"/>
</dbReference>
<dbReference type="KEGG" id="rah:Rahaq_1160"/>
<dbReference type="OrthoDB" id="288014at2"/>
<dbReference type="PANTHER" id="PTHR34535:SF3">
    <property type="entry name" value="HYDROGENASE MATURATION FACTOR HYPA"/>
    <property type="match status" value="1"/>
</dbReference>
<dbReference type="Pfam" id="PF01155">
    <property type="entry name" value="HypA"/>
    <property type="match status" value="1"/>
</dbReference>
<evidence type="ECO:0000256" key="1">
    <source>
        <dbReference type="ARBA" id="ARBA00010748"/>
    </source>
</evidence>
<dbReference type="NCBIfam" id="NF009046">
    <property type="entry name" value="PRK12380.1"/>
    <property type="match status" value="1"/>
</dbReference>
<name>A0A0H3F7D6_RAHSY</name>
<organism evidence="6 8">
    <name type="scientific">Rahnella sp. (strain Y9602)</name>
    <dbReference type="NCBI Taxonomy" id="2703885"/>
    <lineage>
        <taxon>Bacteria</taxon>
        <taxon>Pseudomonadati</taxon>
        <taxon>Pseudomonadota</taxon>
        <taxon>Gammaproteobacteria</taxon>
        <taxon>Enterobacterales</taxon>
        <taxon>Yersiniaceae</taxon>
        <taxon>Rahnella</taxon>
    </lineage>
</organism>
<dbReference type="EMBL" id="JBHUCJ010000014">
    <property type="protein sequence ID" value="MFD3223530.1"/>
    <property type="molecule type" value="Genomic_DNA"/>
</dbReference>
<dbReference type="AlphaFoldDB" id="A0A0H3F7D6"/>
<keyword evidence="3 5" id="KW-0479">Metal-binding</keyword>
<evidence type="ECO:0000256" key="5">
    <source>
        <dbReference type="HAMAP-Rule" id="MF_00213"/>
    </source>
</evidence>
<keyword evidence="9" id="KW-1185">Reference proteome</keyword>
<comment type="similarity">
    <text evidence="1 5">Belongs to the HypA/HybF family.</text>
</comment>
<dbReference type="GO" id="GO:0016151">
    <property type="term" value="F:nickel cation binding"/>
    <property type="evidence" value="ECO:0007669"/>
    <property type="project" value="UniProtKB-UniRule"/>
</dbReference>
<reference evidence="6 8" key="2">
    <citation type="journal article" date="2012" name="J. Bacteriol.">
        <title>Complete Genome Sequence of Rahnella sp. Strain Y9602, a Gammaproteobacterium Isolate from Metal- and Radionuclide-Contaminated Soil.</title>
        <authorList>
            <person name="Martinez R.J."/>
            <person name="Bruce D."/>
            <person name="Detter C."/>
            <person name="Goodwin L.A."/>
            <person name="Han J."/>
            <person name="Han C.S."/>
            <person name="Held B."/>
            <person name="Land M.L."/>
            <person name="Mikhailova N."/>
            <person name="Nolan M."/>
            <person name="Pennacchio L."/>
            <person name="Pitluck S."/>
            <person name="Tapia R."/>
            <person name="Woyke T."/>
            <person name="Sobecky P.A."/>
        </authorList>
    </citation>
    <scope>NUCLEOTIDE SEQUENCE [LARGE SCALE GENOMIC DNA]</scope>
    <source>
        <strain evidence="6 8">Y9602</strain>
    </source>
</reference>